<name>A0A087UH02_STEMI</name>
<sequence length="128" mass="14803">MPLLRENKYDQYFNMHRLYSKCFVYTATGRIQMHSPNLQFVPRNFSVNETVPEVNYLDDDASQDEGQFTPEDIAQYSISLRNLFIPSKGNIFLSADYSQLELRVLAHLSDDANLLESLNSGEDVFKQI</sequence>
<gene>
    <name evidence="2" type="ORF">X975_03735</name>
</gene>
<dbReference type="Gene3D" id="3.30.70.370">
    <property type="match status" value="1"/>
</dbReference>
<evidence type="ECO:0000259" key="1">
    <source>
        <dbReference type="Pfam" id="PF00476"/>
    </source>
</evidence>
<evidence type="ECO:0000313" key="3">
    <source>
        <dbReference type="Proteomes" id="UP000054359"/>
    </source>
</evidence>
<accession>A0A087UH02</accession>
<dbReference type="STRING" id="407821.A0A087UH02"/>
<dbReference type="PANTHER" id="PTHR10133">
    <property type="entry name" value="DNA POLYMERASE I"/>
    <property type="match status" value="1"/>
</dbReference>
<dbReference type="Proteomes" id="UP000054359">
    <property type="component" value="Unassembled WGS sequence"/>
</dbReference>
<feature type="non-terminal residue" evidence="2">
    <location>
        <position position="128"/>
    </location>
</feature>
<keyword evidence="3" id="KW-1185">Reference proteome</keyword>
<dbReference type="GO" id="GO:0006261">
    <property type="term" value="P:DNA-templated DNA replication"/>
    <property type="evidence" value="ECO:0007669"/>
    <property type="project" value="InterPro"/>
</dbReference>
<dbReference type="Pfam" id="PF00476">
    <property type="entry name" value="DNA_pol_A"/>
    <property type="match status" value="1"/>
</dbReference>
<reference evidence="2 3" key="1">
    <citation type="submission" date="2013-11" db="EMBL/GenBank/DDBJ databases">
        <title>Genome sequencing of Stegodyphus mimosarum.</title>
        <authorList>
            <person name="Bechsgaard J."/>
        </authorList>
    </citation>
    <scope>NUCLEOTIDE SEQUENCE [LARGE SCALE GENOMIC DNA]</scope>
</reference>
<dbReference type="OrthoDB" id="2320933at2759"/>
<dbReference type="EMBL" id="KK119750">
    <property type="protein sequence ID" value="KFM76641.1"/>
    <property type="molecule type" value="Genomic_DNA"/>
</dbReference>
<dbReference type="GO" id="GO:0003677">
    <property type="term" value="F:DNA binding"/>
    <property type="evidence" value="ECO:0007669"/>
    <property type="project" value="InterPro"/>
</dbReference>
<proteinExistence type="predicted"/>
<dbReference type="SUPFAM" id="SSF56672">
    <property type="entry name" value="DNA/RNA polymerases"/>
    <property type="match status" value="1"/>
</dbReference>
<dbReference type="InterPro" id="IPR043502">
    <property type="entry name" value="DNA/RNA_pol_sf"/>
</dbReference>
<evidence type="ECO:0000313" key="2">
    <source>
        <dbReference type="EMBL" id="KFM76641.1"/>
    </source>
</evidence>
<protein>
    <submittedName>
        <fullName evidence="2">DNA polymerase theta</fullName>
    </submittedName>
</protein>
<dbReference type="InterPro" id="IPR002298">
    <property type="entry name" value="DNA_polymerase_A"/>
</dbReference>
<dbReference type="InterPro" id="IPR001098">
    <property type="entry name" value="DNA-dir_DNA_pol_A_palm_dom"/>
</dbReference>
<dbReference type="AlphaFoldDB" id="A0A087UH02"/>
<feature type="domain" description="DNA-directed DNA polymerase family A palm" evidence="1">
    <location>
        <begin position="24"/>
        <end position="127"/>
    </location>
</feature>
<dbReference type="GO" id="GO:0003887">
    <property type="term" value="F:DNA-directed DNA polymerase activity"/>
    <property type="evidence" value="ECO:0007669"/>
    <property type="project" value="InterPro"/>
</dbReference>
<organism evidence="2 3">
    <name type="scientific">Stegodyphus mimosarum</name>
    <name type="common">African social velvet spider</name>
    <dbReference type="NCBI Taxonomy" id="407821"/>
    <lineage>
        <taxon>Eukaryota</taxon>
        <taxon>Metazoa</taxon>
        <taxon>Ecdysozoa</taxon>
        <taxon>Arthropoda</taxon>
        <taxon>Chelicerata</taxon>
        <taxon>Arachnida</taxon>
        <taxon>Araneae</taxon>
        <taxon>Araneomorphae</taxon>
        <taxon>Entelegynae</taxon>
        <taxon>Eresoidea</taxon>
        <taxon>Eresidae</taxon>
        <taxon>Stegodyphus</taxon>
    </lineage>
</organism>
<dbReference type="GO" id="GO:0097681">
    <property type="term" value="P:double-strand break repair via alternative nonhomologous end joining"/>
    <property type="evidence" value="ECO:0007669"/>
    <property type="project" value="TreeGrafter"/>
</dbReference>
<dbReference type="PANTHER" id="PTHR10133:SF62">
    <property type="entry name" value="DNA POLYMERASE THETA"/>
    <property type="match status" value="1"/>
</dbReference>